<dbReference type="EMBL" id="JAFIDN010000001">
    <property type="protein sequence ID" value="MBP3191258.1"/>
    <property type="molecule type" value="Genomic_DNA"/>
</dbReference>
<protein>
    <recommendedName>
        <fullName evidence="3">Agl cluster protein AglQ</fullName>
    </recommendedName>
</protein>
<dbReference type="InterPro" id="IPR008928">
    <property type="entry name" value="6-hairpin_glycosidase_sf"/>
</dbReference>
<accession>A0A8J7S6P1</accession>
<dbReference type="GO" id="GO:0005975">
    <property type="term" value="P:carbohydrate metabolic process"/>
    <property type="evidence" value="ECO:0007669"/>
    <property type="project" value="InterPro"/>
</dbReference>
<dbReference type="Gene3D" id="1.50.10.10">
    <property type="match status" value="1"/>
</dbReference>
<dbReference type="RefSeq" id="WP_210509574.1">
    <property type="nucleotide sequence ID" value="NZ_JAFIDN010000001.1"/>
</dbReference>
<evidence type="ECO:0008006" key="3">
    <source>
        <dbReference type="Google" id="ProtNLM"/>
    </source>
</evidence>
<name>A0A8J7S6P1_9BACT</name>
<evidence type="ECO:0000313" key="2">
    <source>
        <dbReference type="Proteomes" id="UP000673975"/>
    </source>
</evidence>
<dbReference type="SUPFAM" id="SSF48208">
    <property type="entry name" value="Six-hairpin glycosidases"/>
    <property type="match status" value="1"/>
</dbReference>
<sequence length="356" mass="40719">MTIYTLLQLSVDAALKMQRSDGSMPPGHNGPYHHEETPVRNTAHWLVSFLKVYEMTGDQRYRKAAEHAAHYLLKKENRPGNGAFLCLKEPGAHPANGLIGQAWVIEALAGASSALAMPECYEVAEKLFLLHRWDENKGYWHKLRMDGSADPFDYTFNHQLWFASAAGMLKDTPEAVDRAGAFVRYIERKMLLYKNGIIKHLNPFVIGKGIDLIKAPAKVLYFYGLHRNYIYRKSVGYHGFNLYALARLKQLLPDNHGPEPEVTEKIASPLFREQFINELEESKYGYPYNPAGIEIAFFLQIFYPDKDEDIQCWLESQFKKTWDDEHHAMNKNAYDKATNAARIYEAARLSDVAVSL</sequence>
<dbReference type="AlphaFoldDB" id="A0A8J7S6P1"/>
<proteinExistence type="predicted"/>
<dbReference type="Proteomes" id="UP000673975">
    <property type="component" value="Unassembled WGS sequence"/>
</dbReference>
<organism evidence="1 2">
    <name type="scientific">Natronogracilivirga saccharolytica</name>
    <dbReference type="NCBI Taxonomy" id="2812953"/>
    <lineage>
        <taxon>Bacteria</taxon>
        <taxon>Pseudomonadati</taxon>
        <taxon>Balneolota</taxon>
        <taxon>Balneolia</taxon>
        <taxon>Balneolales</taxon>
        <taxon>Cyclonatronaceae</taxon>
        <taxon>Natronogracilivirga</taxon>
    </lineage>
</organism>
<dbReference type="InterPro" id="IPR012341">
    <property type="entry name" value="6hp_glycosidase-like_sf"/>
</dbReference>
<reference evidence="1" key="1">
    <citation type="submission" date="2021-02" db="EMBL/GenBank/DDBJ databases">
        <title>Natronogracilivirga saccharolytica gen. nov. sp. nov. a new anaerobic, haloalkiliphilic carbohydrate-fermenting bacterium from soda lake and proposing of Cyclonatronumiaceae fam. nov. in the phylum Balneolaeota.</title>
        <authorList>
            <person name="Zhilina T.N."/>
            <person name="Sorokin D.Y."/>
            <person name="Zavarzina D.G."/>
            <person name="Toshchakov S.V."/>
            <person name="Kublanov I.V."/>
        </authorList>
    </citation>
    <scope>NUCLEOTIDE SEQUENCE</scope>
    <source>
        <strain evidence="1">Z-1702</strain>
    </source>
</reference>
<gene>
    <name evidence="1" type="ORF">NATSA_01140</name>
</gene>
<evidence type="ECO:0000313" key="1">
    <source>
        <dbReference type="EMBL" id="MBP3191258.1"/>
    </source>
</evidence>
<comment type="caution">
    <text evidence="1">The sequence shown here is derived from an EMBL/GenBank/DDBJ whole genome shotgun (WGS) entry which is preliminary data.</text>
</comment>
<keyword evidence="2" id="KW-1185">Reference proteome</keyword>